<dbReference type="CDD" id="cd07087">
    <property type="entry name" value="ALDH_F3-13-14_CALDH-like"/>
    <property type="match status" value="1"/>
</dbReference>
<dbReference type="SUPFAM" id="SSF53720">
    <property type="entry name" value="ALDH-like"/>
    <property type="match status" value="1"/>
</dbReference>
<dbReference type="InterPro" id="IPR016163">
    <property type="entry name" value="Ald_DH_C"/>
</dbReference>
<dbReference type="InterPro" id="IPR015590">
    <property type="entry name" value="Aldehyde_DH_dom"/>
</dbReference>
<dbReference type="Gene3D" id="3.40.309.10">
    <property type="entry name" value="Aldehyde Dehydrogenase, Chain A, domain 2"/>
    <property type="match status" value="1"/>
</dbReference>
<evidence type="ECO:0000256" key="1">
    <source>
        <dbReference type="ARBA" id="ARBA00009986"/>
    </source>
</evidence>
<dbReference type="PROSITE" id="PS00687">
    <property type="entry name" value="ALDEHYDE_DEHYDR_GLU"/>
    <property type="match status" value="1"/>
</dbReference>
<name>A0ABR4Q911_9CEST</name>
<dbReference type="InterPro" id="IPR029510">
    <property type="entry name" value="Ald_DH_CS_GLU"/>
</dbReference>
<keyword evidence="2 3" id="KW-0560">Oxidoreductase</keyword>
<gene>
    <name evidence="7" type="ORF">TcWFU_002818</name>
</gene>
<evidence type="ECO:0000313" key="7">
    <source>
        <dbReference type="EMBL" id="KAL5106114.1"/>
    </source>
</evidence>
<evidence type="ECO:0000313" key="8">
    <source>
        <dbReference type="Proteomes" id="UP001651158"/>
    </source>
</evidence>
<dbReference type="EMBL" id="JAKROA010000006">
    <property type="protein sequence ID" value="KAL5106114.1"/>
    <property type="molecule type" value="Genomic_DNA"/>
</dbReference>
<dbReference type="PANTHER" id="PTHR43570:SF16">
    <property type="entry name" value="ALDEHYDE DEHYDROGENASE TYPE III, ISOFORM Q"/>
    <property type="match status" value="1"/>
</dbReference>
<organism evidence="7 8">
    <name type="scientific">Taenia crassiceps</name>
    <dbReference type="NCBI Taxonomy" id="6207"/>
    <lineage>
        <taxon>Eukaryota</taxon>
        <taxon>Metazoa</taxon>
        <taxon>Spiralia</taxon>
        <taxon>Lophotrochozoa</taxon>
        <taxon>Platyhelminthes</taxon>
        <taxon>Cestoda</taxon>
        <taxon>Eucestoda</taxon>
        <taxon>Cyclophyllidea</taxon>
        <taxon>Taeniidae</taxon>
        <taxon>Taenia</taxon>
    </lineage>
</organism>
<dbReference type="PANTHER" id="PTHR43570">
    <property type="entry name" value="ALDEHYDE DEHYDROGENASE"/>
    <property type="match status" value="1"/>
</dbReference>
<dbReference type="Pfam" id="PF00171">
    <property type="entry name" value="Aldedh"/>
    <property type="match status" value="1"/>
</dbReference>
<dbReference type="InterPro" id="IPR016162">
    <property type="entry name" value="Ald_DH_N"/>
</dbReference>
<evidence type="ECO:0000256" key="2">
    <source>
        <dbReference type="ARBA" id="ARBA00023002"/>
    </source>
</evidence>
<comment type="caution">
    <text evidence="7">The sequence shown here is derived from an EMBL/GenBank/DDBJ whole genome shotgun (WGS) entry which is preliminary data.</text>
</comment>
<proteinExistence type="inferred from homology"/>
<comment type="similarity">
    <text evidence="1 3 5">Belongs to the aldehyde dehydrogenase family.</text>
</comment>
<reference evidence="7 8" key="1">
    <citation type="journal article" date="2022" name="Front. Cell. Infect. Microbiol.">
        <title>The Genomes of Two Strains of Taenia crassiceps the Animal Model for the Study of Human Cysticercosis.</title>
        <authorList>
            <person name="Bobes R.J."/>
            <person name="Estrada K."/>
            <person name="Rios-Valencia D.G."/>
            <person name="Calderon-Gallegos A."/>
            <person name="de la Torre P."/>
            <person name="Carrero J.C."/>
            <person name="Sanchez-Flores A."/>
            <person name="Laclette J.P."/>
        </authorList>
    </citation>
    <scope>NUCLEOTIDE SEQUENCE [LARGE SCALE GENOMIC DNA]</scope>
    <source>
        <strain evidence="7">WFUcys</strain>
    </source>
</reference>
<sequence>MFDISKLKVPFVDILPSSIEERKNILRQLRTMLTDNEDELCKAIYADLHKSRLECLTCEILPLKLEITNLINNLDEWAGEKSISRTFLSMFDSVSVQPQPLGRVLVIGAWNYPVFLALCPFVGAIAAGNAVVLKPSEMAPETESLLAKLLPSYVDETVCQVYTGGAEKTMELLDKYRFDHIFYTGGMNAARSILSQVAKHLTPVTLELGGKSPVYVDASADLKVTAKRLIWAKGLNAGQTCVVPDYILCHAKVLDNFINECISITETFYGEKMEDSKDFSRIINQRHTTRLSILLQNTKGKKVYGGKTDLEAKFIEMTIVKDVKEDDVLMQEEIFGPILPIVTVQSCDEAIDYVRRKEKPLTIYVFTSDSDVMEAWKSRTTSGSVVFNECIMQLAVRNLPFGGVGNSGMGRYFGQASVDTFSNPRSVLDKSTSEKFNNLFRYPPYTESSEKWVRWGLSKGDSKCTIS</sequence>
<feature type="active site" evidence="4">
    <location>
        <position position="207"/>
    </location>
</feature>
<keyword evidence="8" id="KW-1185">Reference proteome</keyword>
<dbReference type="Proteomes" id="UP001651158">
    <property type="component" value="Unassembled WGS sequence"/>
</dbReference>
<dbReference type="InterPro" id="IPR016161">
    <property type="entry name" value="Ald_DH/histidinol_DH"/>
</dbReference>
<evidence type="ECO:0000259" key="6">
    <source>
        <dbReference type="Pfam" id="PF00171"/>
    </source>
</evidence>
<dbReference type="PIRSF" id="PIRSF036492">
    <property type="entry name" value="ALDH"/>
    <property type="match status" value="1"/>
</dbReference>
<evidence type="ECO:0000256" key="3">
    <source>
        <dbReference type="PIRNR" id="PIRNR036492"/>
    </source>
</evidence>
<evidence type="ECO:0000256" key="4">
    <source>
        <dbReference type="PROSITE-ProRule" id="PRU10007"/>
    </source>
</evidence>
<dbReference type="Gene3D" id="3.40.605.10">
    <property type="entry name" value="Aldehyde Dehydrogenase, Chain A, domain 1"/>
    <property type="match status" value="1"/>
</dbReference>
<dbReference type="InterPro" id="IPR012394">
    <property type="entry name" value="Aldehyde_DH_NAD(P)"/>
</dbReference>
<evidence type="ECO:0000256" key="5">
    <source>
        <dbReference type="RuleBase" id="RU003345"/>
    </source>
</evidence>
<accession>A0ABR4Q911</accession>
<feature type="domain" description="Aldehyde dehydrogenase" evidence="6">
    <location>
        <begin position="18"/>
        <end position="427"/>
    </location>
</feature>
<protein>
    <recommendedName>
        <fullName evidence="3">Aldehyde dehydrogenase</fullName>
    </recommendedName>
</protein>